<feature type="compositionally biased region" description="Low complexity" evidence="7">
    <location>
        <begin position="435"/>
        <end position="454"/>
    </location>
</feature>
<name>A0A1Y9H2G1_9DIPT</name>
<reference evidence="8" key="2">
    <citation type="submission" date="2020-05" db="UniProtKB">
        <authorList>
            <consortium name="EnsemblMetazoa"/>
        </authorList>
    </citation>
    <scope>IDENTIFICATION</scope>
    <source>
        <strain evidence="8">WRAIR2</strain>
    </source>
</reference>
<evidence type="ECO:0000256" key="5">
    <source>
        <dbReference type="ARBA" id="ARBA00023212"/>
    </source>
</evidence>
<keyword evidence="3" id="KW-0597">Phosphoprotein</keyword>
<dbReference type="GO" id="GO:0031175">
    <property type="term" value="P:neuron projection development"/>
    <property type="evidence" value="ECO:0007669"/>
    <property type="project" value="TreeGrafter"/>
</dbReference>
<dbReference type="PROSITE" id="PS51491">
    <property type="entry name" value="TAU_MAP_2"/>
    <property type="match status" value="4"/>
</dbReference>
<feature type="region of interest" description="Disordered" evidence="7">
    <location>
        <begin position="179"/>
        <end position="643"/>
    </location>
</feature>
<feature type="compositionally biased region" description="Polar residues" evidence="7">
    <location>
        <begin position="34"/>
        <end position="50"/>
    </location>
</feature>
<evidence type="ECO:0000256" key="3">
    <source>
        <dbReference type="ARBA" id="ARBA00022553"/>
    </source>
</evidence>
<comment type="subcellular location">
    <subcellularLocation>
        <location evidence="1 6">Cytoplasm</location>
        <location evidence="1 6">Cytoskeleton</location>
    </subcellularLocation>
</comment>
<dbReference type="PROSITE" id="PS00229">
    <property type="entry name" value="TAU_MAP_1"/>
    <property type="match status" value="2"/>
</dbReference>
<keyword evidence="9" id="KW-1185">Reference proteome</keyword>
<dbReference type="Pfam" id="PF00418">
    <property type="entry name" value="Tubulin-binding"/>
    <property type="match status" value="4"/>
</dbReference>
<feature type="compositionally biased region" description="Low complexity" evidence="7">
    <location>
        <begin position="280"/>
        <end position="289"/>
    </location>
</feature>
<keyword evidence="2 6" id="KW-0963">Cytoplasm</keyword>
<evidence type="ECO:0000256" key="1">
    <source>
        <dbReference type="ARBA" id="ARBA00004245"/>
    </source>
</evidence>
<feature type="compositionally biased region" description="Polar residues" evidence="7">
    <location>
        <begin position="596"/>
        <end position="622"/>
    </location>
</feature>
<dbReference type="PANTHER" id="PTHR11501">
    <property type="entry name" value="MICROTUBULE-ASSOCIATED PROTEIN"/>
    <property type="match status" value="1"/>
</dbReference>
<dbReference type="GO" id="GO:0008017">
    <property type="term" value="F:microtubule binding"/>
    <property type="evidence" value="ECO:0007669"/>
    <property type="project" value="InterPro"/>
</dbReference>
<dbReference type="Proteomes" id="UP000075884">
    <property type="component" value="Unassembled WGS sequence"/>
</dbReference>
<feature type="compositionally biased region" description="Low complexity" evidence="7">
    <location>
        <begin position="189"/>
        <end position="198"/>
    </location>
</feature>
<evidence type="ECO:0000313" key="8">
    <source>
        <dbReference type="EnsemblMetazoa" id="ADIR015683-PB"/>
    </source>
</evidence>
<dbReference type="EnsemblMetazoa" id="ADIR015683-RB">
    <property type="protein sequence ID" value="ADIR015683-PB"/>
    <property type="gene ID" value="ADIR015683"/>
</dbReference>
<dbReference type="VEuPathDB" id="VectorBase:ADIR015683"/>
<feature type="compositionally biased region" description="Gly residues" evidence="7">
    <location>
        <begin position="299"/>
        <end position="308"/>
    </location>
</feature>
<dbReference type="InterPro" id="IPR001084">
    <property type="entry name" value="MAP_tubulin-bd_rpt"/>
</dbReference>
<feature type="compositionally biased region" description="Basic and acidic residues" evidence="7">
    <location>
        <begin position="424"/>
        <end position="434"/>
    </location>
</feature>
<feature type="region of interest" description="Disordered" evidence="7">
    <location>
        <begin position="33"/>
        <end position="77"/>
    </location>
</feature>
<protein>
    <recommendedName>
        <fullName evidence="6">Microtubule-associated protein</fullName>
    </recommendedName>
</protein>
<dbReference type="PANTHER" id="PTHR11501:SF18">
    <property type="entry name" value="MICROTUBULE-ASSOCIATED PROTEIN"/>
    <property type="match status" value="1"/>
</dbReference>
<accession>A0A1Y9H2G1</accession>
<feature type="compositionally biased region" description="Pro residues" evidence="7">
    <location>
        <begin position="254"/>
        <end position="268"/>
    </location>
</feature>
<feature type="compositionally biased region" description="Low complexity" evidence="7">
    <location>
        <begin position="473"/>
        <end position="485"/>
    </location>
</feature>
<keyword evidence="6" id="KW-0493">Microtubule</keyword>
<dbReference type="InterPro" id="IPR027324">
    <property type="entry name" value="MAP2/MAP4/Tau"/>
</dbReference>
<organism evidence="8 9">
    <name type="scientific">Anopheles dirus</name>
    <dbReference type="NCBI Taxonomy" id="7168"/>
    <lineage>
        <taxon>Eukaryota</taxon>
        <taxon>Metazoa</taxon>
        <taxon>Ecdysozoa</taxon>
        <taxon>Arthropoda</taxon>
        <taxon>Hexapoda</taxon>
        <taxon>Insecta</taxon>
        <taxon>Pterygota</taxon>
        <taxon>Neoptera</taxon>
        <taxon>Endopterygota</taxon>
        <taxon>Diptera</taxon>
        <taxon>Nematocera</taxon>
        <taxon>Culicoidea</taxon>
        <taxon>Culicidae</taxon>
        <taxon>Anophelinae</taxon>
        <taxon>Anopheles</taxon>
    </lineage>
</organism>
<keyword evidence="4" id="KW-0677">Repeat</keyword>
<dbReference type="GO" id="GO:0000226">
    <property type="term" value="P:microtubule cytoskeleton organization"/>
    <property type="evidence" value="ECO:0007669"/>
    <property type="project" value="TreeGrafter"/>
</dbReference>
<proteinExistence type="predicted"/>
<evidence type="ECO:0000256" key="2">
    <source>
        <dbReference type="ARBA" id="ARBA00022490"/>
    </source>
</evidence>
<feature type="compositionally biased region" description="Polar residues" evidence="7">
    <location>
        <begin position="363"/>
        <end position="372"/>
    </location>
</feature>
<feature type="region of interest" description="Disordered" evidence="7">
    <location>
        <begin position="708"/>
        <end position="727"/>
    </location>
</feature>
<dbReference type="STRING" id="7168.A0A1Y9H2G1"/>
<feature type="compositionally biased region" description="Low complexity" evidence="7">
    <location>
        <begin position="573"/>
        <end position="586"/>
    </location>
</feature>
<dbReference type="AlphaFoldDB" id="A0A1Y9H2G1"/>
<evidence type="ECO:0000256" key="7">
    <source>
        <dbReference type="SAM" id="MobiDB-lite"/>
    </source>
</evidence>
<reference evidence="9" key="1">
    <citation type="submission" date="2013-03" db="EMBL/GenBank/DDBJ databases">
        <title>The Genome Sequence of Anopheles dirus WRAIR2.</title>
        <authorList>
            <consortium name="The Broad Institute Genomics Platform"/>
            <person name="Neafsey D.E."/>
            <person name="Walton C."/>
            <person name="Walker B."/>
            <person name="Young S.K."/>
            <person name="Zeng Q."/>
            <person name="Gargeya S."/>
            <person name="Fitzgerald M."/>
            <person name="Haas B."/>
            <person name="Abouelleil A."/>
            <person name="Allen A.W."/>
            <person name="Alvarado L."/>
            <person name="Arachchi H.M."/>
            <person name="Berlin A.M."/>
            <person name="Chapman S.B."/>
            <person name="Gainer-Dewar J."/>
            <person name="Goldberg J."/>
            <person name="Griggs A."/>
            <person name="Gujja S."/>
            <person name="Hansen M."/>
            <person name="Howarth C."/>
            <person name="Imamovic A."/>
            <person name="Ireland A."/>
            <person name="Larimer J."/>
            <person name="McCowan C."/>
            <person name="Murphy C."/>
            <person name="Pearson M."/>
            <person name="Poon T.W."/>
            <person name="Priest M."/>
            <person name="Roberts A."/>
            <person name="Saif S."/>
            <person name="Shea T."/>
            <person name="Sisk P."/>
            <person name="Sykes S."/>
            <person name="Wortman J."/>
            <person name="Nusbaum C."/>
            <person name="Birren B."/>
        </authorList>
    </citation>
    <scope>NUCLEOTIDE SEQUENCE [LARGE SCALE GENOMIC DNA]</scope>
    <source>
        <strain evidence="9">WRAIR2</strain>
    </source>
</reference>
<feature type="compositionally biased region" description="Pro residues" evidence="7">
    <location>
        <begin position="486"/>
        <end position="496"/>
    </location>
</feature>
<keyword evidence="5 6" id="KW-0206">Cytoskeleton</keyword>
<dbReference type="GO" id="GO:0043005">
    <property type="term" value="C:neuron projection"/>
    <property type="evidence" value="ECO:0007669"/>
    <property type="project" value="TreeGrafter"/>
</dbReference>
<evidence type="ECO:0000256" key="4">
    <source>
        <dbReference type="ARBA" id="ARBA00022737"/>
    </source>
</evidence>
<dbReference type="GO" id="GO:0005874">
    <property type="term" value="C:microtubule"/>
    <property type="evidence" value="ECO:0007669"/>
    <property type="project" value="UniProtKB-KW"/>
</dbReference>
<sequence length="896" mass="95122">MLGHTEPRASEMDVRTVSYVSGGVEQAMELGLQQARQTGVRNERSITGTESPKPPPLSGPTFFPTSAVSSQQRPQPPVAVPAPFATPAPVPIAPVRSTVPPQHSIRFAPEPRTELKFVPPAPLKTPLVRPLLSQHQPQRDATVPQIIPAPIAHRQPVILQQAPFAMDPARVNPGMAAGAQMMRPPANVGPPRTGTPTQQQPPRPGGMFGGPHQPPGVPMPMRPQMVPGAGVPGMQPGMQPRPPPAQGMQRPPMMGQPPPIRPPNPMGGPRPTISPQNSNLGGMMPAGMGPRPPMPMQAGAGGGAGAGLPQGMRPNFYSRPMGPGDASRPPSGTDMAGVGGGPPSATPSVDDDEDVVIGRLPADSSSALNSPNPARVPSRNFTMPPAMEREKSNPSRPPSVAGSYGKPGTAEHELDGSSGRPLHALKDFISKDPTRPGQSPTQSPSPGSQQSLSPANTDENFSYRPGAKPAVGQQQQPQQQQQFKMQPPPGPRPNAPSPMATPGGRPDGDKVTFQIPNGGAGGREGSQEWNARSRPPQPHMIRTGGPKQLTADHKGDNDSGVDEYTQEKDRPNALASPASPLKSPSKIPGLARRPENITSDQSRSRSTSKQRANAKTPETPSEQPLIKKVPMNKIQVGGTPSPNLKVVKSKIGSLENASHKPGGGNVKIETKKIDIKAAPRIEAKNDAYMPKGGDKKIISTKLQWNAKPKIGSMDNASHKPGGGDKRIESIKTDFKERAKPKIGSKDNITYKPGGGDVKIVHQKIDIKAESKIGSLDNLKHKPGGGDKKIFDDKEYLKNIEHPITPSPSTQRSSSMRRMTASVSGVDLCRSIDYEPVRVPPLATASLTASLTIPSECIVLSVADEPSPERKVQKLESAPCYIRKDGRAVHPKPFRTY</sequence>
<feature type="compositionally biased region" description="Low complexity" evidence="7">
    <location>
        <begin position="225"/>
        <end position="238"/>
    </location>
</feature>
<evidence type="ECO:0000256" key="6">
    <source>
        <dbReference type="RuleBase" id="RU000686"/>
    </source>
</evidence>
<feature type="compositionally biased region" description="Pro residues" evidence="7">
    <location>
        <begin position="212"/>
        <end position="221"/>
    </location>
</feature>
<evidence type="ECO:0000313" key="9">
    <source>
        <dbReference type="Proteomes" id="UP000075884"/>
    </source>
</evidence>